<dbReference type="InterPro" id="IPR011990">
    <property type="entry name" value="TPR-like_helical_dom_sf"/>
</dbReference>
<evidence type="ECO:0000256" key="2">
    <source>
        <dbReference type="PROSITE-ProRule" id="PRU00708"/>
    </source>
</evidence>
<dbReference type="Proteomes" id="UP001630127">
    <property type="component" value="Unassembled WGS sequence"/>
</dbReference>
<keyword evidence="1" id="KW-0677">Repeat</keyword>
<proteinExistence type="predicted"/>
<gene>
    <name evidence="3" type="ORF">ACH5RR_015155</name>
</gene>
<dbReference type="NCBIfam" id="TIGR00756">
    <property type="entry name" value="PPR"/>
    <property type="match status" value="2"/>
</dbReference>
<sequence length="162" mass="18010">MGLWWLRGSNPMSIVANTLVVMYAKCGEFVDSRRLFDEIPERNVVSRNVLFSCYTQIDCFGEAVGLFREMVAIGIRPDEFSLSTIINACTGLGDIGQGRKIHGYLIKLGFDSDTFSLNALIDMYAKVGTFEDALAVFQEIGRPDIVSWDAVIAGCALHEYHD</sequence>
<dbReference type="Pfam" id="PF01535">
    <property type="entry name" value="PPR"/>
    <property type="match status" value="1"/>
</dbReference>
<comment type="caution">
    <text evidence="3">The sequence shown here is derived from an EMBL/GenBank/DDBJ whole genome shotgun (WGS) entry which is preliminary data.</text>
</comment>
<organism evidence="3 4">
    <name type="scientific">Cinchona calisaya</name>
    <dbReference type="NCBI Taxonomy" id="153742"/>
    <lineage>
        <taxon>Eukaryota</taxon>
        <taxon>Viridiplantae</taxon>
        <taxon>Streptophyta</taxon>
        <taxon>Embryophyta</taxon>
        <taxon>Tracheophyta</taxon>
        <taxon>Spermatophyta</taxon>
        <taxon>Magnoliopsida</taxon>
        <taxon>eudicotyledons</taxon>
        <taxon>Gunneridae</taxon>
        <taxon>Pentapetalae</taxon>
        <taxon>asterids</taxon>
        <taxon>lamiids</taxon>
        <taxon>Gentianales</taxon>
        <taxon>Rubiaceae</taxon>
        <taxon>Cinchonoideae</taxon>
        <taxon>Cinchoneae</taxon>
        <taxon>Cinchona</taxon>
    </lineage>
</organism>
<accession>A0ABD2ZSC3</accession>
<dbReference type="Pfam" id="PF13041">
    <property type="entry name" value="PPR_2"/>
    <property type="match status" value="1"/>
</dbReference>
<evidence type="ECO:0000313" key="3">
    <source>
        <dbReference type="EMBL" id="KAL3522321.1"/>
    </source>
</evidence>
<dbReference type="PROSITE" id="PS51375">
    <property type="entry name" value="PPR"/>
    <property type="match status" value="2"/>
</dbReference>
<evidence type="ECO:0000313" key="4">
    <source>
        <dbReference type="Proteomes" id="UP001630127"/>
    </source>
</evidence>
<protein>
    <recommendedName>
        <fullName evidence="5">Pentatricopeptide repeat-containing protein</fullName>
    </recommendedName>
</protein>
<reference evidence="3 4" key="1">
    <citation type="submission" date="2024-11" db="EMBL/GenBank/DDBJ databases">
        <title>A near-complete genome assembly of Cinchona calisaya.</title>
        <authorList>
            <person name="Lian D.C."/>
            <person name="Zhao X.W."/>
            <person name="Wei L."/>
        </authorList>
    </citation>
    <scope>NUCLEOTIDE SEQUENCE [LARGE SCALE GENOMIC DNA]</scope>
    <source>
        <tissue evidence="3">Nenye</tissue>
    </source>
</reference>
<dbReference type="AlphaFoldDB" id="A0ABD2ZSC3"/>
<feature type="repeat" description="PPR" evidence="2">
    <location>
        <begin position="113"/>
        <end position="147"/>
    </location>
</feature>
<name>A0ABD2ZSC3_9GENT</name>
<dbReference type="Gene3D" id="1.25.40.10">
    <property type="entry name" value="Tetratricopeptide repeat domain"/>
    <property type="match status" value="2"/>
</dbReference>
<keyword evidence="4" id="KW-1185">Reference proteome</keyword>
<evidence type="ECO:0008006" key="5">
    <source>
        <dbReference type="Google" id="ProtNLM"/>
    </source>
</evidence>
<feature type="repeat" description="PPR" evidence="2">
    <location>
        <begin position="43"/>
        <end position="77"/>
    </location>
</feature>
<dbReference type="InterPro" id="IPR046960">
    <property type="entry name" value="PPR_At4g14850-like_plant"/>
</dbReference>
<dbReference type="PANTHER" id="PTHR47926">
    <property type="entry name" value="PENTATRICOPEPTIDE REPEAT-CONTAINING PROTEIN"/>
    <property type="match status" value="1"/>
</dbReference>
<evidence type="ECO:0000256" key="1">
    <source>
        <dbReference type="ARBA" id="ARBA00022737"/>
    </source>
</evidence>
<dbReference type="InterPro" id="IPR002885">
    <property type="entry name" value="PPR_rpt"/>
</dbReference>
<dbReference type="EMBL" id="JBJUIK010000007">
    <property type="protein sequence ID" value="KAL3522321.1"/>
    <property type="molecule type" value="Genomic_DNA"/>
</dbReference>